<evidence type="ECO:0000313" key="4">
    <source>
        <dbReference type="Proteomes" id="UP000295146"/>
    </source>
</evidence>
<proteinExistence type="predicted"/>
<feature type="domain" description="N-acetyltransferase" evidence="2">
    <location>
        <begin position="15"/>
        <end position="101"/>
    </location>
</feature>
<name>A0A4R8CMJ0_9ACTN</name>
<evidence type="ECO:0000313" key="3">
    <source>
        <dbReference type="EMBL" id="TDW77289.1"/>
    </source>
</evidence>
<dbReference type="OrthoDB" id="3813843at2"/>
<dbReference type="PROSITE" id="PS51729">
    <property type="entry name" value="GNAT_YJDJ"/>
    <property type="match status" value="1"/>
</dbReference>
<dbReference type="InterPro" id="IPR031165">
    <property type="entry name" value="GNAT_YJDJ"/>
</dbReference>
<evidence type="ECO:0000259" key="2">
    <source>
        <dbReference type="PROSITE" id="PS51729"/>
    </source>
</evidence>
<dbReference type="EMBL" id="SODP01000001">
    <property type="protein sequence ID" value="TDW77289.1"/>
    <property type="molecule type" value="Genomic_DNA"/>
</dbReference>
<comment type="caution">
    <text evidence="3">The sequence shown here is derived from an EMBL/GenBank/DDBJ whole genome shotgun (WGS) entry which is preliminary data.</text>
</comment>
<dbReference type="Pfam" id="PF14542">
    <property type="entry name" value="Acetyltransf_CG"/>
    <property type="match status" value="1"/>
</dbReference>
<reference evidence="3 4" key="1">
    <citation type="submission" date="2019-03" db="EMBL/GenBank/DDBJ databases">
        <title>Genomic Encyclopedia of Type Strains, Phase III (KMG-III): the genomes of soil and plant-associated and newly described type strains.</title>
        <authorList>
            <person name="Whitman W."/>
        </authorList>
    </citation>
    <scope>NUCLEOTIDE SEQUENCE [LARGE SCALE GENOMIC DNA]</scope>
    <source>
        <strain evidence="3 4">VKM Ac-2573</strain>
    </source>
</reference>
<dbReference type="Gene3D" id="3.40.630.30">
    <property type="match status" value="1"/>
</dbReference>
<keyword evidence="4" id="KW-1185">Reference proteome</keyword>
<sequence length="349" mass="38189">MRTLVNDSEHDLVVVENDELRRYELLEAGTTVGTLDFRVLGSRRVLGHTEITEDQRGRGLATTLITAVLDDLIAAGVRVTNYCPAVERFLQGHPEYVVVLDPLHPPIQPRSGAPAGGKQQADHSAPLQQLVHAQHGRLRDLAARSQDPSMDGFDRRRSTDQFAAVAAQHAAAVADVLLTAARASSGEDAAVLLENLRQFEQALRVLKGRAYGDARFLDLSAAETWREAERLLAEHESWETKVVAGLEQVHGAEGTTELARALAIRQWSSPTRPHPNSPHAGVAGHIARQLWRIADSTWDELEGRGLPTEPMMPANEHSTLSHYLFGTTDDADPAAKPGTSHTPQDSRNR</sequence>
<accession>A0A4R8CMJ0</accession>
<dbReference type="RefSeq" id="WP_134101630.1">
    <property type="nucleotide sequence ID" value="NZ_SODP01000001.1"/>
</dbReference>
<feature type="region of interest" description="Disordered" evidence="1">
    <location>
        <begin position="324"/>
        <end position="349"/>
    </location>
</feature>
<organism evidence="3 4">
    <name type="scientific">Kribbella pratensis</name>
    <dbReference type="NCBI Taxonomy" id="2512112"/>
    <lineage>
        <taxon>Bacteria</taxon>
        <taxon>Bacillati</taxon>
        <taxon>Actinomycetota</taxon>
        <taxon>Actinomycetes</taxon>
        <taxon>Propionibacteriales</taxon>
        <taxon>Kribbellaceae</taxon>
        <taxon>Kribbella</taxon>
    </lineage>
</organism>
<dbReference type="SUPFAM" id="SSF55729">
    <property type="entry name" value="Acyl-CoA N-acyltransferases (Nat)"/>
    <property type="match status" value="1"/>
</dbReference>
<dbReference type="InterPro" id="IPR016181">
    <property type="entry name" value="Acyl_CoA_acyltransferase"/>
</dbReference>
<gene>
    <name evidence="3" type="ORF">EV653_2454</name>
</gene>
<evidence type="ECO:0000256" key="1">
    <source>
        <dbReference type="SAM" id="MobiDB-lite"/>
    </source>
</evidence>
<protein>
    <submittedName>
        <fullName evidence="3">GNAT family acetyltransferase</fullName>
    </submittedName>
</protein>
<dbReference type="Proteomes" id="UP000295146">
    <property type="component" value="Unassembled WGS sequence"/>
</dbReference>
<dbReference type="AlphaFoldDB" id="A0A4R8CMJ0"/>